<dbReference type="PANTHER" id="PTHR36529">
    <property type="entry name" value="SLL1095 PROTEIN"/>
    <property type="match status" value="1"/>
</dbReference>
<dbReference type="Pfam" id="PF09837">
    <property type="entry name" value="DUF2064"/>
    <property type="match status" value="1"/>
</dbReference>
<dbReference type="Gene3D" id="3.90.550.10">
    <property type="entry name" value="Spore Coat Polysaccharide Biosynthesis Protein SpsA, Chain A"/>
    <property type="match status" value="1"/>
</dbReference>
<dbReference type="PANTHER" id="PTHR36529:SF1">
    <property type="entry name" value="GLYCOSYLTRANSFERASE"/>
    <property type="match status" value="1"/>
</dbReference>
<gene>
    <name evidence="1" type="ORF">JOE61_000388</name>
</gene>
<dbReference type="InterPro" id="IPR029044">
    <property type="entry name" value="Nucleotide-diphossugar_trans"/>
</dbReference>
<proteinExistence type="predicted"/>
<reference evidence="1 2" key="1">
    <citation type="submission" date="2021-01" db="EMBL/GenBank/DDBJ databases">
        <title>Sequencing the genomes of 1000 actinobacteria strains.</title>
        <authorList>
            <person name="Klenk H.-P."/>
        </authorList>
    </citation>
    <scope>NUCLEOTIDE SEQUENCE [LARGE SCALE GENOMIC DNA]</scope>
    <source>
        <strain evidence="1 2">DSM 18239</strain>
    </source>
</reference>
<name>A0ABS2M5V8_9ACTN</name>
<dbReference type="InterPro" id="IPR018641">
    <property type="entry name" value="Trfase_1_rSAM/seldom-assoc"/>
</dbReference>
<dbReference type="GO" id="GO:0016740">
    <property type="term" value="F:transferase activity"/>
    <property type="evidence" value="ECO:0007669"/>
    <property type="project" value="UniProtKB-KW"/>
</dbReference>
<evidence type="ECO:0000313" key="2">
    <source>
        <dbReference type="Proteomes" id="UP000732378"/>
    </source>
</evidence>
<dbReference type="EMBL" id="JAFBBZ010000001">
    <property type="protein sequence ID" value="MBM7506574.1"/>
    <property type="molecule type" value="Genomic_DNA"/>
</dbReference>
<dbReference type="SUPFAM" id="SSF53448">
    <property type="entry name" value="Nucleotide-diphospho-sugar transferases"/>
    <property type="match status" value="1"/>
</dbReference>
<evidence type="ECO:0000313" key="1">
    <source>
        <dbReference type="EMBL" id="MBM7506574.1"/>
    </source>
</evidence>
<organism evidence="1 2">
    <name type="scientific">Nocardioides salarius</name>
    <dbReference type="NCBI Taxonomy" id="374513"/>
    <lineage>
        <taxon>Bacteria</taxon>
        <taxon>Bacillati</taxon>
        <taxon>Actinomycetota</taxon>
        <taxon>Actinomycetes</taxon>
        <taxon>Propionibacteriales</taxon>
        <taxon>Nocardioidaceae</taxon>
        <taxon>Nocardioides</taxon>
    </lineage>
</organism>
<sequence length="229" mass="22725">MTAEHDPAVPPRVLVVAKAPVAGRVKTRLGADIGDDAAAEVAAACLLDTIEAATAAVGAERCHLSLAGDLAGAVRGDEILAATAGWRTTPQVGDGFDERLAHAHAAVAASGPGAVVQVGMDTPQVSPAHLLEAAAPLATHDAVLGPADDGGWWVLALRDPADAAVLAGVAMSTPTTYDDTRAALLGAGLSVAGTATLNDVDTVADAEAVLAAVAPGSRFGDAWRGRVPS</sequence>
<keyword evidence="1" id="KW-0808">Transferase</keyword>
<protein>
    <submittedName>
        <fullName evidence="1">RSAM/selenodomain-associated transferase 1</fullName>
    </submittedName>
</protein>
<dbReference type="Proteomes" id="UP000732378">
    <property type="component" value="Unassembled WGS sequence"/>
</dbReference>
<comment type="caution">
    <text evidence="1">The sequence shown here is derived from an EMBL/GenBank/DDBJ whole genome shotgun (WGS) entry which is preliminary data.</text>
</comment>
<keyword evidence="2" id="KW-1185">Reference proteome</keyword>
<accession>A0ABS2M5V8</accession>
<dbReference type="RefSeq" id="WP_307822760.1">
    <property type="nucleotide sequence ID" value="NZ_JACDTV010000008.1"/>
</dbReference>